<dbReference type="AlphaFoldDB" id="A0A5N6ADN6"/>
<dbReference type="InterPro" id="IPR012938">
    <property type="entry name" value="Glc/Sorbosone_DH"/>
</dbReference>
<name>A0A5N6ADN6_9ACTN</name>
<dbReference type="InterPro" id="IPR011042">
    <property type="entry name" value="6-blade_b-propeller_TolB-like"/>
</dbReference>
<protein>
    <recommendedName>
        <fullName evidence="1">Glucose/Sorbosone dehydrogenase domain-containing protein</fullName>
    </recommendedName>
</protein>
<dbReference type="SUPFAM" id="SSF50952">
    <property type="entry name" value="Soluble quinoprotein glucose dehydrogenase"/>
    <property type="match status" value="1"/>
</dbReference>
<dbReference type="PANTHER" id="PTHR19328">
    <property type="entry name" value="HEDGEHOG-INTERACTING PROTEIN"/>
    <property type="match status" value="1"/>
</dbReference>
<dbReference type="Pfam" id="PF07995">
    <property type="entry name" value="GSDH"/>
    <property type="match status" value="1"/>
</dbReference>
<feature type="domain" description="Glucose/Sorbosone dehydrogenase" evidence="1">
    <location>
        <begin position="184"/>
        <end position="428"/>
    </location>
</feature>
<dbReference type="InterPro" id="IPR011041">
    <property type="entry name" value="Quinoprot_gluc/sorb_DH_b-prop"/>
</dbReference>
<dbReference type="EMBL" id="VDLY02000007">
    <property type="protein sequence ID" value="KAB8165910.1"/>
    <property type="molecule type" value="Genomic_DNA"/>
</dbReference>
<evidence type="ECO:0000259" key="1">
    <source>
        <dbReference type="Pfam" id="PF07995"/>
    </source>
</evidence>
<evidence type="ECO:0000313" key="3">
    <source>
        <dbReference type="Proteomes" id="UP000314251"/>
    </source>
</evidence>
<evidence type="ECO:0000313" key="2">
    <source>
        <dbReference type="EMBL" id="KAB8165910.1"/>
    </source>
</evidence>
<dbReference type="PANTHER" id="PTHR19328:SF75">
    <property type="entry name" value="ALDOSE SUGAR DEHYDROGENASE YLII"/>
    <property type="match status" value="1"/>
</dbReference>
<dbReference type="OrthoDB" id="9770043at2"/>
<sequence>MRVQANSQNSSDLQVRDGDAFAQAGTWSADAWQCVWLVADNADDRLRLYSRGGPYRTTTRLPVSEELDYAFRQSTAEGLDRFFALNGGTSAGRLLLDDIAVDQHSVNLRVPSGNAEDCQAVDQGDGPVETPIPETPLPSDVQLHLDEVTDLPATGGDGTARINYVSELPGPGGPESGRLAVPDLNGPLYLVDEETGEQTEYLDAADTFPDFVIQPSLGTGLGFVAFHPEFAENGRFYTVHTEAGDALTSATPTFTPPEDTRVHGVITEWTADDPGADTFAGTRREVLRIGYSRFLHGLQQISFNPLAGPGDADYGLLYIASGDGDEVPNFSDRPLDPGEPQGKLLRIDPAGDNGPGGAYGIPADNPFVGQPDALGEVYALGFRNPHRFSWNPADGRLFVGMIGEQSIDSVYDIEPGDNAGWNEREGGFVFRRDDPSNVYPLPPDDDAFGYTYPVLSLGRNSGVSLVGGFVPPDGVYPVLDGRYVFGDIVSGELRFAEAAAFERGGERAPFHAVGVIGPDGQPTTMAELTGGGRVDLRFGQDAEGRLYLLSKANGKVWRVTEVTGDAGQQPTPGCAVGDTVTTDVGEAADWAPLTPGLWRFENGEVIQTAAGEEPSGPRRPFEYAVLTAGPAYSLFVYEATVRIDEPVARNDRDVVLIYHYVSPTRFSYVHLSQDNTIYPHNGIFVVNEADRVRVDDQWDGQLGAPPAIDDTDWHEVRVEVCAETGETAVYLDGADEPLLTATDTTLGAGRLGFGSFDNFGRVRDVTVTGTPAENAP</sequence>
<reference evidence="2" key="1">
    <citation type="submission" date="2019-10" db="EMBL/GenBank/DDBJ databases">
        <title>Nonomuraea sp. nov., isolated from Phyllanthus amarus.</title>
        <authorList>
            <person name="Klykleung N."/>
            <person name="Tanasupawat S."/>
        </authorList>
    </citation>
    <scope>NUCLEOTIDE SEQUENCE [LARGE SCALE GENOMIC DNA]</scope>
    <source>
        <strain evidence="2">3MP-10</strain>
    </source>
</reference>
<accession>A0A5N6ADN6</accession>
<proteinExistence type="predicted"/>
<comment type="caution">
    <text evidence="2">The sequence shown here is derived from an EMBL/GenBank/DDBJ whole genome shotgun (WGS) entry which is preliminary data.</text>
</comment>
<keyword evidence="3" id="KW-1185">Reference proteome</keyword>
<organism evidence="2 3">
    <name type="scientific">Streptomyces mimosae</name>
    <dbReference type="NCBI Taxonomy" id="2586635"/>
    <lineage>
        <taxon>Bacteria</taxon>
        <taxon>Bacillati</taxon>
        <taxon>Actinomycetota</taxon>
        <taxon>Actinomycetes</taxon>
        <taxon>Kitasatosporales</taxon>
        <taxon>Streptomycetaceae</taxon>
        <taxon>Streptomyces</taxon>
    </lineage>
</organism>
<gene>
    <name evidence="2" type="ORF">FH607_012590</name>
</gene>
<dbReference type="Gene3D" id="2.120.10.30">
    <property type="entry name" value="TolB, C-terminal domain"/>
    <property type="match status" value="1"/>
</dbReference>
<dbReference type="Gene3D" id="2.60.120.560">
    <property type="entry name" value="Exo-inulinase, domain 1"/>
    <property type="match status" value="1"/>
</dbReference>
<dbReference type="Proteomes" id="UP000314251">
    <property type="component" value="Unassembled WGS sequence"/>
</dbReference>